<dbReference type="EMBL" id="MTBO01000022">
    <property type="protein sequence ID" value="OSI15518.1"/>
    <property type="molecule type" value="Genomic_DNA"/>
</dbReference>
<reference evidence="2" key="1">
    <citation type="submission" date="2017-01" db="EMBL/GenBank/DDBJ databases">
        <authorList>
            <person name="Wolfgang W.J."/>
            <person name="Cole J."/>
            <person name="Wroblewski D."/>
            <person name="Mcginnis J."/>
            <person name="Musser K.A."/>
        </authorList>
    </citation>
    <scope>NUCLEOTIDE SEQUENCE [LARGE SCALE GENOMIC DNA]</scope>
    <source>
        <strain evidence="2">DSM 19151</strain>
    </source>
</reference>
<organism evidence="1 2">
    <name type="scientific">Neisseria dentiae</name>
    <dbReference type="NCBI Taxonomy" id="194197"/>
    <lineage>
        <taxon>Bacteria</taxon>
        <taxon>Pseudomonadati</taxon>
        <taxon>Pseudomonadota</taxon>
        <taxon>Betaproteobacteria</taxon>
        <taxon>Neisseriales</taxon>
        <taxon>Neisseriaceae</taxon>
        <taxon>Neisseria</taxon>
    </lineage>
</organism>
<comment type="caution">
    <text evidence="1">The sequence shown here is derived from an EMBL/GenBank/DDBJ whole genome shotgun (WGS) entry which is preliminary data.</text>
</comment>
<evidence type="ECO:0000313" key="2">
    <source>
        <dbReference type="Proteomes" id="UP000193118"/>
    </source>
</evidence>
<proteinExistence type="predicted"/>
<protein>
    <submittedName>
        <fullName evidence="1">Uncharacterized protein</fullName>
    </submittedName>
</protein>
<gene>
    <name evidence="1" type="ORF">BWD09_08555</name>
</gene>
<evidence type="ECO:0000313" key="1">
    <source>
        <dbReference type="EMBL" id="OSI15518.1"/>
    </source>
</evidence>
<name>A0A1X3D6H8_9NEIS</name>
<accession>A0A1X3D6H8</accession>
<sequence>MAVLRDVFSDGLYKWTKPRLCKGFGFWKMPGYLHFNYAKQLFIFTKMIVLRSLNILKNYVDSPCFLGFSTTLKNPKIVPQKNNKCKQY</sequence>
<dbReference type="AlphaFoldDB" id="A0A1X3D6H8"/>
<keyword evidence="2" id="KW-1185">Reference proteome</keyword>
<dbReference type="Proteomes" id="UP000193118">
    <property type="component" value="Unassembled WGS sequence"/>
</dbReference>